<protein>
    <submittedName>
        <fullName evidence="2">Phosphoribosyl 1,2-cyclic phosphate phosphodiesterase</fullName>
        <ecNumber evidence="2">3.1.4.55</ecNumber>
    </submittedName>
</protein>
<dbReference type="Pfam" id="PF12706">
    <property type="entry name" value="Lactamase_B_2"/>
    <property type="match status" value="1"/>
</dbReference>
<dbReference type="CDD" id="cd16279">
    <property type="entry name" value="metallo-hydrolase-like_MBL-fold"/>
    <property type="match status" value="1"/>
</dbReference>
<keyword evidence="3" id="KW-1185">Reference proteome</keyword>
<name>A0A840HVG2_9SPHN</name>
<dbReference type="Gene3D" id="3.60.15.10">
    <property type="entry name" value="Ribonuclease Z/Hydroxyacylglutathione hydrolase-like"/>
    <property type="match status" value="1"/>
</dbReference>
<evidence type="ECO:0000313" key="3">
    <source>
        <dbReference type="Proteomes" id="UP000575068"/>
    </source>
</evidence>
<dbReference type="EC" id="3.1.4.55" evidence="2"/>
<keyword evidence="2" id="KW-0378">Hydrolase</keyword>
<gene>
    <name evidence="2" type="ORF">HNQ99_002607</name>
</gene>
<comment type="caution">
    <text evidence="2">The sequence shown here is derived from an EMBL/GenBank/DDBJ whole genome shotgun (WGS) entry which is preliminary data.</text>
</comment>
<evidence type="ECO:0000313" key="2">
    <source>
        <dbReference type="EMBL" id="MBB4642282.1"/>
    </source>
</evidence>
<evidence type="ECO:0000259" key="1">
    <source>
        <dbReference type="SMART" id="SM00849"/>
    </source>
</evidence>
<dbReference type="RefSeq" id="WP_184476199.1">
    <property type="nucleotide sequence ID" value="NZ_JACHOV010000010.1"/>
</dbReference>
<dbReference type="InterPro" id="IPR001279">
    <property type="entry name" value="Metallo-B-lactamas"/>
</dbReference>
<dbReference type="AlphaFoldDB" id="A0A840HVG2"/>
<sequence>MKLTILGCGTSSGVPRIGNEWGACDPKDPRNRRTRVSILVETAETRILVDTSPDLREQLLAADIADVDAILWTHDHADHCHGIDDVRQIFHYRGSPVPAYARRQTLEHLRRRFEYVFEGRSGYPPIIAGHILPNELRIGDILIRSVDQPHGDIYSTGFRFENGISSISYSTDFHEFTSDMHALFSGTDIWVVDALRERPHPTHTHLALTLGAIATVQPKQAVLTHMDQSMDYSRLCETLPKGVVPGFDGLTVELM</sequence>
<dbReference type="SMART" id="SM00849">
    <property type="entry name" value="Lactamase_B"/>
    <property type="match status" value="1"/>
</dbReference>
<feature type="domain" description="Metallo-beta-lactamase" evidence="1">
    <location>
        <begin position="34"/>
        <end position="225"/>
    </location>
</feature>
<dbReference type="GO" id="GO:0103043">
    <property type="term" value="F:phosphoribosyl 1,2-cyclic phosphate phosphodiesterase activity"/>
    <property type="evidence" value="ECO:0007669"/>
    <property type="project" value="UniProtKB-EC"/>
</dbReference>
<accession>A0A840HVG2</accession>
<organism evidence="2 3">
    <name type="scientific">Rhizorhapis suberifaciens</name>
    <name type="common">corky root of lettuce</name>
    <dbReference type="NCBI Taxonomy" id="13656"/>
    <lineage>
        <taxon>Bacteria</taxon>
        <taxon>Pseudomonadati</taxon>
        <taxon>Pseudomonadota</taxon>
        <taxon>Alphaproteobacteria</taxon>
        <taxon>Sphingomonadales</taxon>
        <taxon>Sphingomonadaceae</taxon>
        <taxon>Rhizorhapis</taxon>
    </lineage>
</organism>
<dbReference type="Proteomes" id="UP000575068">
    <property type="component" value="Unassembled WGS sequence"/>
</dbReference>
<dbReference type="InterPro" id="IPR036866">
    <property type="entry name" value="RibonucZ/Hydroxyglut_hydro"/>
</dbReference>
<proteinExistence type="predicted"/>
<dbReference type="PANTHER" id="PTHR42663:SF6">
    <property type="entry name" value="HYDROLASE C777.06C-RELATED"/>
    <property type="match status" value="1"/>
</dbReference>
<dbReference type="SUPFAM" id="SSF56281">
    <property type="entry name" value="Metallo-hydrolase/oxidoreductase"/>
    <property type="match status" value="1"/>
</dbReference>
<dbReference type="EMBL" id="JACHOV010000010">
    <property type="protein sequence ID" value="MBB4642282.1"/>
    <property type="molecule type" value="Genomic_DNA"/>
</dbReference>
<dbReference type="PANTHER" id="PTHR42663">
    <property type="entry name" value="HYDROLASE C777.06C-RELATED-RELATED"/>
    <property type="match status" value="1"/>
</dbReference>
<reference evidence="2 3" key="1">
    <citation type="submission" date="2020-08" db="EMBL/GenBank/DDBJ databases">
        <title>Genomic Encyclopedia of Type Strains, Phase IV (KMG-IV): sequencing the most valuable type-strain genomes for metagenomic binning, comparative biology and taxonomic classification.</title>
        <authorList>
            <person name="Goeker M."/>
        </authorList>
    </citation>
    <scope>NUCLEOTIDE SEQUENCE [LARGE SCALE GENOMIC DNA]</scope>
    <source>
        <strain evidence="2 3">DSM 7465</strain>
    </source>
</reference>